<gene>
    <name evidence="1" type="primary">omp1442</name>
</gene>
<protein>
    <submittedName>
        <fullName evidence="1">OMP1442</fullName>
    </submittedName>
</protein>
<dbReference type="InterPro" id="IPR002718">
    <property type="entry name" value="OMP_Helicobacter"/>
</dbReference>
<name>A0A1M4NG94_HELFE</name>
<dbReference type="RefSeq" id="WP_104690228.1">
    <property type="nucleotide sequence ID" value="NZ_FZKG01000026.1"/>
</dbReference>
<organism evidence="1">
    <name type="scientific">Helicobacter felis</name>
    <dbReference type="NCBI Taxonomy" id="214"/>
    <lineage>
        <taxon>Bacteria</taxon>
        <taxon>Pseudomonadati</taxon>
        <taxon>Campylobacterota</taxon>
        <taxon>Epsilonproteobacteria</taxon>
        <taxon>Campylobacterales</taxon>
        <taxon>Helicobacteraceae</taxon>
        <taxon>Helicobacter</taxon>
    </lineage>
</organism>
<reference evidence="1" key="1">
    <citation type="submission" date="2016-10" db="EMBL/GenBank/DDBJ databases">
        <title>Proteomic and phylogenetic analysis of the outer membrane protein repertoire of gastric Helicobacter species.</title>
        <authorList>
            <person name="Joosten M."/>
        </authorList>
    </citation>
    <scope>NUCLEOTIDE SEQUENCE</scope>
    <source>
        <strain evidence="1">CS1</strain>
    </source>
</reference>
<dbReference type="EMBL" id="LT633030">
    <property type="protein sequence ID" value="SFZ71074.1"/>
    <property type="molecule type" value="Genomic_DNA"/>
</dbReference>
<sequence>MSNALANLGESSLQQLLDVDNQGDLVVQAPNRAGLAQVIKDDVIQAQAITAALQKGIQECEQSSACKALFINSIYSSHNRVAYDPKINRTTTHASFGGVNLQVGYKYFFGSKRRWGVRAYGNFGYNGGKIKTHAINNVVYGVGVDGLYNFLERGVYTQGVFLGLILAGSTWNGGDSLIACIQSNACKISAKTTYFQLPLNMGYRSNFGKNGFEVGLRVPLLPITHKMIAQKTAQGTFKQEFGFRRDVSVYANYVYNF</sequence>
<dbReference type="Pfam" id="PF01856">
    <property type="entry name" value="HP_OMP"/>
    <property type="match status" value="1"/>
</dbReference>
<evidence type="ECO:0000313" key="1">
    <source>
        <dbReference type="EMBL" id="SFZ71074.1"/>
    </source>
</evidence>
<dbReference type="AlphaFoldDB" id="A0A1M4NG94"/>
<accession>A0A1M4NG94</accession>
<proteinExistence type="predicted"/>
<dbReference type="PRINTS" id="PR01776">
    <property type="entry name" value="HPOMPFAMILY"/>
</dbReference>